<sequence>MRKKVIIIFAVFFIILVYVTFTSALKVFQSGIEIPVIPAEDKEEIRLVLITQELDTPFWRKVSKGAEAQALKEKVSLEVWGSYGNNKEDFLKKLDVAIHSKVDGIIVQGLDTESFKELSKVKAASYGIPIITVANDVPMEESLRKTYIGSDQFEAGKVVAEELLDQMGVAGQVIILGDQEKEYYQERRLEGIQSVLKGYPEISLLYGSTGDEKEQIISTTQQLMNQLPEVDAFIAVNANHAGLMIQEIGRRSQVEPYHIYTFDDGSESDSLLAEGKLDGLLEQSPFRMGEESVRRVTQWISGETVPLDMQGYLTGIRMIESAGSMK</sequence>
<protein>
    <submittedName>
        <fullName evidence="5">Ribose transport system substrate-binding protein</fullName>
    </submittedName>
    <submittedName>
        <fullName evidence="4">Sugar ABC transporter substrate-binding protein</fullName>
    </submittedName>
</protein>
<reference evidence="5 6" key="1">
    <citation type="submission" date="2017-01" db="EMBL/GenBank/DDBJ databases">
        <authorList>
            <person name="Mah S.A."/>
            <person name="Swanson W.J."/>
            <person name="Moy G.W."/>
            <person name="Vacquier V.D."/>
        </authorList>
    </citation>
    <scope>NUCLEOTIDE SEQUENCE [LARGE SCALE GENOMIC DNA]</scope>
    <source>
        <strain evidence="5 6">NIO-1016</strain>
    </source>
</reference>
<dbReference type="InterPro" id="IPR025997">
    <property type="entry name" value="SBP_2_dom"/>
</dbReference>
<comment type="similarity">
    <text evidence="2">Belongs to the bacterial solute-binding protein 2 family.</text>
</comment>
<evidence type="ECO:0000313" key="5">
    <source>
        <dbReference type="EMBL" id="SIR14257.1"/>
    </source>
</evidence>
<dbReference type="GO" id="GO:0030246">
    <property type="term" value="F:carbohydrate binding"/>
    <property type="evidence" value="ECO:0007669"/>
    <property type="project" value="TreeGrafter"/>
</dbReference>
<dbReference type="InterPro" id="IPR050555">
    <property type="entry name" value="Bact_Solute-Bind_Prot2"/>
</dbReference>
<dbReference type="OrthoDB" id="6196975at2"/>
<comment type="subcellular location">
    <subcellularLocation>
        <location evidence="1">Cell envelope</location>
    </subcellularLocation>
</comment>
<evidence type="ECO:0000313" key="4">
    <source>
        <dbReference type="EMBL" id="OXS77636.1"/>
    </source>
</evidence>
<gene>
    <name evidence="4" type="ORF">B1B05_12455</name>
    <name evidence="5" type="ORF">SAMN05443094_105284</name>
</gene>
<evidence type="ECO:0000256" key="1">
    <source>
        <dbReference type="ARBA" id="ARBA00004196"/>
    </source>
</evidence>
<organism evidence="5 6">
    <name type="scientific">Domibacillus enclensis</name>
    <dbReference type="NCBI Taxonomy" id="1017273"/>
    <lineage>
        <taxon>Bacteria</taxon>
        <taxon>Bacillati</taxon>
        <taxon>Bacillota</taxon>
        <taxon>Bacilli</taxon>
        <taxon>Bacillales</taxon>
        <taxon>Bacillaceae</taxon>
        <taxon>Domibacillus</taxon>
    </lineage>
</organism>
<evidence type="ECO:0000259" key="3">
    <source>
        <dbReference type="Pfam" id="PF13407"/>
    </source>
</evidence>
<dbReference type="AlphaFoldDB" id="A0A1N6YI47"/>
<dbReference type="Proteomes" id="UP000186385">
    <property type="component" value="Unassembled WGS sequence"/>
</dbReference>
<dbReference type="STRING" id="1017273.SAMN05443094_105284"/>
<accession>A0A1N6YI47</accession>
<dbReference type="EMBL" id="FTLX01000005">
    <property type="protein sequence ID" value="SIR14257.1"/>
    <property type="molecule type" value="Genomic_DNA"/>
</dbReference>
<dbReference type="SUPFAM" id="SSF53822">
    <property type="entry name" value="Periplasmic binding protein-like I"/>
    <property type="match status" value="1"/>
</dbReference>
<dbReference type="EMBL" id="MWSK01000005">
    <property type="protein sequence ID" value="OXS77636.1"/>
    <property type="molecule type" value="Genomic_DNA"/>
</dbReference>
<reference evidence="4" key="3">
    <citation type="submission" date="2017-03" db="EMBL/GenBank/DDBJ databases">
        <authorList>
            <person name="Dastager S.G."/>
            <person name="Neurgaonkar P.S."/>
            <person name="Dharne M.S."/>
        </authorList>
    </citation>
    <scope>NUCLEOTIDE SEQUENCE</scope>
    <source>
        <strain evidence="4">DSM 25145</strain>
    </source>
</reference>
<evidence type="ECO:0000313" key="7">
    <source>
        <dbReference type="Proteomes" id="UP000215545"/>
    </source>
</evidence>
<evidence type="ECO:0000313" key="6">
    <source>
        <dbReference type="Proteomes" id="UP000186385"/>
    </source>
</evidence>
<proteinExistence type="inferred from homology"/>
<feature type="domain" description="Periplasmic binding protein" evidence="3">
    <location>
        <begin position="49"/>
        <end position="303"/>
    </location>
</feature>
<dbReference type="Gene3D" id="3.40.50.2300">
    <property type="match status" value="2"/>
</dbReference>
<dbReference type="Pfam" id="PF13407">
    <property type="entry name" value="Peripla_BP_4"/>
    <property type="match status" value="1"/>
</dbReference>
<reference evidence="7" key="2">
    <citation type="submission" date="2017-03" db="EMBL/GenBank/DDBJ databases">
        <title>Bacillus sp. V-88(T) DSM27956, whole genome shotgun sequencing project.</title>
        <authorList>
            <person name="Dastager S.G."/>
            <person name="Neurgaonkar P.S."/>
            <person name="Dharne M.S."/>
        </authorList>
    </citation>
    <scope>NUCLEOTIDE SEQUENCE [LARGE SCALE GENOMIC DNA]</scope>
    <source>
        <strain evidence="7">DSM 25145</strain>
    </source>
</reference>
<evidence type="ECO:0000256" key="2">
    <source>
        <dbReference type="ARBA" id="ARBA00007639"/>
    </source>
</evidence>
<name>A0A1N6YI47_9BACI</name>
<dbReference type="PANTHER" id="PTHR30036:SF7">
    <property type="entry name" value="ABC TRANSPORTER PERIPLASMIC-BINDING PROTEIN YPHF"/>
    <property type="match status" value="1"/>
</dbReference>
<dbReference type="Proteomes" id="UP000215545">
    <property type="component" value="Unassembled WGS sequence"/>
</dbReference>
<keyword evidence="7" id="KW-1185">Reference proteome</keyword>
<dbReference type="GO" id="GO:0030288">
    <property type="term" value="C:outer membrane-bounded periplasmic space"/>
    <property type="evidence" value="ECO:0007669"/>
    <property type="project" value="TreeGrafter"/>
</dbReference>
<dbReference type="PANTHER" id="PTHR30036">
    <property type="entry name" value="D-XYLOSE-BINDING PERIPLASMIC PROTEIN"/>
    <property type="match status" value="1"/>
</dbReference>
<dbReference type="InterPro" id="IPR028082">
    <property type="entry name" value="Peripla_BP_I"/>
</dbReference>
<dbReference type="RefSeq" id="WP_045850374.1">
    <property type="nucleotide sequence ID" value="NZ_FTLX01000005.1"/>
</dbReference>